<evidence type="ECO:0000313" key="2">
    <source>
        <dbReference type="Proteomes" id="UP000478052"/>
    </source>
</evidence>
<accession>A0A6G0YPZ3</accession>
<dbReference type="Proteomes" id="UP000478052">
    <property type="component" value="Unassembled WGS sequence"/>
</dbReference>
<name>A0A6G0YPZ3_APHCR</name>
<dbReference type="OrthoDB" id="10577463at2759"/>
<organism evidence="1 2">
    <name type="scientific">Aphis craccivora</name>
    <name type="common">Cowpea aphid</name>
    <dbReference type="NCBI Taxonomy" id="307492"/>
    <lineage>
        <taxon>Eukaryota</taxon>
        <taxon>Metazoa</taxon>
        <taxon>Ecdysozoa</taxon>
        <taxon>Arthropoda</taxon>
        <taxon>Hexapoda</taxon>
        <taxon>Insecta</taxon>
        <taxon>Pterygota</taxon>
        <taxon>Neoptera</taxon>
        <taxon>Paraneoptera</taxon>
        <taxon>Hemiptera</taxon>
        <taxon>Sternorrhyncha</taxon>
        <taxon>Aphidomorpha</taxon>
        <taxon>Aphidoidea</taxon>
        <taxon>Aphididae</taxon>
        <taxon>Aphidini</taxon>
        <taxon>Aphis</taxon>
        <taxon>Aphis</taxon>
    </lineage>
</organism>
<sequence>MADIERLIPAADRCCETGAGPRVSRVSSFSRASLARFSQRLRRRGWTVGADQDKENADAVYRPALPPRPAPVVKRVKFDERVYHGPVGGHRCGGRGILKDAPAGPVAARCRSSAVGYSNVSYTDDAVPNRMRMYDVPVTSFYIAADDDRLQPTAFAAKRSSSSIVGALRDAKKTRRFGTDIGSYTR</sequence>
<comment type="caution">
    <text evidence="1">The sequence shown here is derived from an EMBL/GenBank/DDBJ whole genome shotgun (WGS) entry which is preliminary data.</text>
</comment>
<reference evidence="1 2" key="1">
    <citation type="submission" date="2019-08" db="EMBL/GenBank/DDBJ databases">
        <title>Whole genome of Aphis craccivora.</title>
        <authorList>
            <person name="Voronova N.V."/>
            <person name="Shulinski R.S."/>
            <person name="Bandarenka Y.V."/>
            <person name="Zhorov D.G."/>
            <person name="Warner D."/>
        </authorList>
    </citation>
    <scope>NUCLEOTIDE SEQUENCE [LARGE SCALE GENOMIC DNA]</scope>
    <source>
        <strain evidence="1">180601</strain>
        <tissue evidence="1">Whole Body</tissue>
    </source>
</reference>
<protein>
    <submittedName>
        <fullName evidence="1">Ankyrin repeat and fibronectin type-III domain-containing protein 1 isoform X2</fullName>
    </submittedName>
</protein>
<gene>
    <name evidence="1" type="ORF">FWK35_00033742</name>
</gene>
<dbReference type="AlphaFoldDB" id="A0A6G0YPZ3"/>
<proteinExistence type="predicted"/>
<keyword evidence="2" id="KW-1185">Reference proteome</keyword>
<evidence type="ECO:0000313" key="1">
    <source>
        <dbReference type="EMBL" id="KAF0759539.1"/>
    </source>
</evidence>
<dbReference type="EMBL" id="VUJU01002960">
    <property type="protein sequence ID" value="KAF0759539.1"/>
    <property type="molecule type" value="Genomic_DNA"/>
</dbReference>